<proteinExistence type="predicted"/>
<evidence type="ECO:0000313" key="1">
    <source>
        <dbReference type="EMBL" id="OWZ17300.1"/>
    </source>
</evidence>
<organism evidence="1 2">
    <name type="scientific">Phytophthora megakarya</name>
    <dbReference type="NCBI Taxonomy" id="4795"/>
    <lineage>
        <taxon>Eukaryota</taxon>
        <taxon>Sar</taxon>
        <taxon>Stramenopiles</taxon>
        <taxon>Oomycota</taxon>
        <taxon>Peronosporomycetes</taxon>
        <taxon>Peronosporales</taxon>
        <taxon>Peronosporaceae</taxon>
        <taxon>Phytophthora</taxon>
    </lineage>
</organism>
<dbReference type="Proteomes" id="UP000198211">
    <property type="component" value="Unassembled WGS sequence"/>
</dbReference>
<name>A0A225WKC5_9STRA</name>
<protein>
    <submittedName>
        <fullName evidence="1">Uncharacterized protein</fullName>
    </submittedName>
</protein>
<evidence type="ECO:0000313" key="2">
    <source>
        <dbReference type="Proteomes" id="UP000198211"/>
    </source>
</evidence>
<gene>
    <name evidence="1" type="ORF">PHMEG_0008773</name>
</gene>
<sequence length="151" mass="17552">MTKSSDICLVLYAFIPDNNFKCKDKHPEYETVYVAHTSSLAANLQSFGFVGDKIANIYHWMEWVVDRNQPLSRLISLDKVIAANMPPEFGIMFDDWQYLSEHYVALIAMYWRNDEMKYDLLALAPFDEAYQSTESQCSFLRNILPIFGQSE</sequence>
<reference evidence="2" key="1">
    <citation type="submission" date="2017-03" db="EMBL/GenBank/DDBJ databases">
        <title>Phytopthora megakarya and P. palmivora, two closely related causual agents of cacao black pod achieved similar genome size and gene model numbers by different mechanisms.</title>
        <authorList>
            <person name="Ali S."/>
            <person name="Shao J."/>
            <person name="Larry D.J."/>
            <person name="Kronmiller B."/>
            <person name="Shen D."/>
            <person name="Strem M.D."/>
            <person name="Melnick R.L."/>
            <person name="Guiltinan M.J."/>
            <person name="Tyler B.M."/>
            <person name="Meinhardt L.W."/>
            <person name="Bailey B.A."/>
        </authorList>
    </citation>
    <scope>NUCLEOTIDE SEQUENCE [LARGE SCALE GENOMIC DNA]</scope>
    <source>
        <strain evidence="2">zdho120</strain>
    </source>
</reference>
<dbReference type="PANTHER" id="PTHR40866:SF1">
    <property type="entry name" value="BED-TYPE DOMAIN-CONTAINING PROTEIN"/>
    <property type="match status" value="1"/>
</dbReference>
<dbReference type="OrthoDB" id="90511at2759"/>
<keyword evidence="2" id="KW-1185">Reference proteome</keyword>
<dbReference type="AlphaFoldDB" id="A0A225WKC5"/>
<dbReference type="PANTHER" id="PTHR40866">
    <property type="entry name" value="BED-TYPE DOMAIN-CONTAINING PROTEIN"/>
    <property type="match status" value="1"/>
</dbReference>
<accession>A0A225WKC5</accession>
<comment type="caution">
    <text evidence="1">The sequence shown here is derived from an EMBL/GenBank/DDBJ whole genome shotgun (WGS) entry which is preliminary data.</text>
</comment>
<dbReference type="EMBL" id="NBNE01000777">
    <property type="protein sequence ID" value="OWZ17300.1"/>
    <property type="molecule type" value="Genomic_DNA"/>
</dbReference>